<feature type="domain" description="CBS" evidence="3">
    <location>
        <begin position="101"/>
        <end position="158"/>
    </location>
</feature>
<organism evidence="4">
    <name type="scientific">uncultured Thermomicrobiales bacterium</name>
    <dbReference type="NCBI Taxonomy" id="1645740"/>
    <lineage>
        <taxon>Bacteria</taxon>
        <taxon>Pseudomonadati</taxon>
        <taxon>Thermomicrobiota</taxon>
        <taxon>Thermomicrobia</taxon>
        <taxon>Thermomicrobiales</taxon>
        <taxon>environmental samples</taxon>
    </lineage>
</organism>
<evidence type="ECO:0000313" key="4">
    <source>
        <dbReference type="EMBL" id="CAA9576850.1"/>
    </source>
</evidence>
<evidence type="ECO:0000256" key="2">
    <source>
        <dbReference type="PROSITE-ProRule" id="PRU00703"/>
    </source>
</evidence>
<name>A0A6J4VF60_9BACT</name>
<accession>A0A6J4VF60</accession>
<dbReference type="InterPro" id="IPR000644">
    <property type="entry name" value="CBS_dom"/>
</dbReference>
<dbReference type="AlphaFoldDB" id="A0A6J4VF60"/>
<dbReference type="CDD" id="cd04586">
    <property type="entry name" value="CBS_pair_BON_assoc"/>
    <property type="match status" value="1"/>
</dbReference>
<evidence type="ECO:0000259" key="3">
    <source>
        <dbReference type="PROSITE" id="PS51371"/>
    </source>
</evidence>
<gene>
    <name evidence="4" type="ORF">AVDCRST_MAG19-3484</name>
</gene>
<dbReference type="SUPFAM" id="SSF54631">
    <property type="entry name" value="CBS-domain pair"/>
    <property type="match status" value="1"/>
</dbReference>
<dbReference type="PANTHER" id="PTHR43080">
    <property type="entry name" value="CBS DOMAIN-CONTAINING PROTEIN CBSX3, MITOCHONDRIAL"/>
    <property type="match status" value="1"/>
</dbReference>
<sequence>MSEPTTTVADVMRRDVTTVAPGDSIASVARLLADQGLPGVPVVEGGEIVGIVTEADLIAREADVTVPTVVPFFDALLVGDAGRDFDEEVRQVLAVTAGELMTSPVYNIKASATLSQLATLMLDRRVNPVPVVDDDLQLVGIVSRADLVRLIAREELAADAPGPSAAG</sequence>
<dbReference type="InterPro" id="IPR051257">
    <property type="entry name" value="Diverse_CBS-Domain"/>
</dbReference>
<proteinExistence type="predicted"/>
<dbReference type="InterPro" id="IPR046342">
    <property type="entry name" value="CBS_dom_sf"/>
</dbReference>
<reference evidence="4" key="1">
    <citation type="submission" date="2020-02" db="EMBL/GenBank/DDBJ databases">
        <authorList>
            <person name="Meier V. D."/>
        </authorList>
    </citation>
    <scope>NUCLEOTIDE SEQUENCE</scope>
    <source>
        <strain evidence="4">AVDCRST_MAG19</strain>
    </source>
</reference>
<dbReference type="PROSITE" id="PS51371">
    <property type="entry name" value="CBS"/>
    <property type="match status" value="2"/>
</dbReference>
<dbReference type="Gene3D" id="3.10.580.10">
    <property type="entry name" value="CBS-domain"/>
    <property type="match status" value="1"/>
</dbReference>
<dbReference type="SMART" id="SM00116">
    <property type="entry name" value="CBS"/>
    <property type="match status" value="2"/>
</dbReference>
<dbReference type="Pfam" id="PF00571">
    <property type="entry name" value="CBS"/>
    <property type="match status" value="2"/>
</dbReference>
<dbReference type="EMBL" id="CADCWL010000197">
    <property type="protein sequence ID" value="CAA9576850.1"/>
    <property type="molecule type" value="Genomic_DNA"/>
</dbReference>
<protein>
    <recommendedName>
        <fullName evidence="3">CBS domain-containing protein</fullName>
    </recommendedName>
</protein>
<keyword evidence="1 2" id="KW-0129">CBS domain</keyword>
<evidence type="ECO:0000256" key="1">
    <source>
        <dbReference type="ARBA" id="ARBA00023122"/>
    </source>
</evidence>
<feature type="domain" description="CBS" evidence="3">
    <location>
        <begin position="12"/>
        <end position="68"/>
    </location>
</feature>
<dbReference type="PANTHER" id="PTHR43080:SF2">
    <property type="entry name" value="CBS DOMAIN-CONTAINING PROTEIN"/>
    <property type="match status" value="1"/>
</dbReference>